<keyword evidence="4" id="KW-1185">Reference proteome</keyword>
<evidence type="ECO:0000256" key="2">
    <source>
        <dbReference type="SAM" id="Phobius"/>
    </source>
</evidence>
<feature type="region of interest" description="Disordered" evidence="1">
    <location>
        <begin position="587"/>
        <end position="630"/>
    </location>
</feature>
<feature type="transmembrane region" description="Helical" evidence="2">
    <location>
        <begin position="111"/>
        <end position="136"/>
    </location>
</feature>
<feature type="region of interest" description="Disordered" evidence="1">
    <location>
        <begin position="293"/>
        <end position="321"/>
    </location>
</feature>
<dbReference type="RefSeq" id="WP_136063075.1">
    <property type="nucleotide sequence ID" value="NZ_CAAHFH010000002.1"/>
</dbReference>
<evidence type="ECO:0000313" key="3">
    <source>
        <dbReference type="EMBL" id="VGO21630.1"/>
    </source>
</evidence>
<sequence length="630" mass="67158">MIAFKIVRKIGKMLRGGAGKKEIFLGALCGVLIGFNPVAGATLAFAILITLLLNANVGFVLLGVLVGKLLSLVLAMASFHTGYFIIHNMGLEGLFTTLANAPVTALMDLNVYAMVGSLPFSILIGIAFGLFMGATINKIREQMVKAGDHEKVGKAVGNKFSRFLMWLVFGKQKVSTADVLAKKSPLLRKSGIILVASVVVIGLVLEFFLLDLAVKSGLQAAIAAETGAEVNVGKAHLSLAGGQLEIEDLQITDPDKPTHNLMQIDTLAADVSVGDLLRKSYAIDLLSGSTVQRDVPRESPGAVYEKKDKKKDEEAAKKDKGETSLEDYFAKAKDWKKYGEKAYDYLKKHKASGEAVEKGEKAKATKEAAVVDAKKLGYLKAAADLVSTRPAWIIRKVEIDNVQLGDGFPSQTFQASEVSSHPELNGLPTTFVMTPAGVSEPTAKVVLRFDDPAALNELAANFSGIAIGGAVDSGDSLPINVKDGKADIKASGTFSADELNLPFTIVVHDLKADVEEGKTIMGMDAETATEVFSSMEMIEIDGGLGGSLLSPRVKIDYDKLTSNMKTALVAAGKKELSNRANKEIGKAKEELSKQAGEGLNKLLGGDEETEEGKEGESTEDKAKGMLKKFF</sequence>
<feature type="transmembrane region" description="Helical" evidence="2">
    <location>
        <begin position="45"/>
        <end position="65"/>
    </location>
</feature>
<proteinExistence type="predicted"/>
<keyword evidence="2" id="KW-1133">Transmembrane helix</keyword>
<feature type="transmembrane region" description="Helical" evidence="2">
    <location>
        <begin position="21"/>
        <end position="39"/>
    </location>
</feature>
<keyword evidence="2" id="KW-0472">Membrane</keyword>
<protein>
    <submittedName>
        <fullName evidence="3">Uncharacterized protein</fullName>
    </submittedName>
</protein>
<dbReference type="EMBL" id="CAAHFH010000002">
    <property type="protein sequence ID" value="VGO21630.1"/>
    <property type="molecule type" value="Genomic_DNA"/>
</dbReference>
<accession>A0A6C2UMY8</accession>
<feature type="compositionally biased region" description="Basic and acidic residues" evidence="1">
    <location>
        <begin position="612"/>
        <end position="623"/>
    </location>
</feature>
<name>A0A6C2UMY8_9BACT</name>
<dbReference type="Proteomes" id="UP000346198">
    <property type="component" value="Unassembled WGS sequence"/>
</dbReference>
<feature type="transmembrane region" description="Helical" evidence="2">
    <location>
        <begin position="192"/>
        <end position="210"/>
    </location>
</feature>
<evidence type="ECO:0000256" key="1">
    <source>
        <dbReference type="SAM" id="MobiDB-lite"/>
    </source>
</evidence>
<reference evidence="3 4" key="1">
    <citation type="submission" date="2019-04" db="EMBL/GenBank/DDBJ databases">
        <authorList>
            <person name="Van Vliet M D."/>
        </authorList>
    </citation>
    <scope>NUCLEOTIDE SEQUENCE [LARGE SCALE GENOMIC DNA]</scope>
    <source>
        <strain evidence="3 4">F21</strain>
    </source>
</reference>
<gene>
    <name evidence="3" type="ORF">SCARR_03704</name>
</gene>
<dbReference type="AlphaFoldDB" id="A0A6C2UMY8"/>
<feature type="transmembrane region" description="Helical" evidence="2">
    <location>
        <begin position="72"/>
        <end position="91"/>
    </location>
</feature>
<keyword evidence="2" id="KW-0812">Transmembrane</keyword>
<feature type="compositionally biased region" description="Basic and acidic residues" evidence="1">
    <location>
        <begin position="304"/>
        <end position="321"/>
    </location>
</feature>
<evidence type="ECO:0000313" key="4">
    <source>
        <dbReference type="Proteomes" id="UP000346198"/>
    </source>
</evidence>
<organism evidence="3 4">
    <name type="scientific">Pontiella sulfatireligans</name>
    <dbReference type="NCBI Taxonomy" id="2750658"/>
    <lineage>
        <taxon>Bacteria</taxon>
        <taxon>Pseudomonadati</taxon>
        <taxon>Kiritimatiellota</taxon>
        <taxon>Kiritimatiellia</taxon>
        <taxon>Kiritimatiellales</taxon>
        <taxon>Pontiellaceae</taxon>
        <taxon>Pontiella</taxon>
    </lineage>
</organism>